<feature type="region of interest" description="Disordered" evidence="1">
    <location>
        <begin position="27"/>
        <end position="52"/>
    </location>
</feature>
<evidence type="ECO:0000256" key="1">
    <source>
        <dbReference type="SAM" id="MobiDB-lite"/>
    </source>
</evidence>
<evidence type="ECO:0000313" key="4">
    <source>
        <dbReference type="Proteomes" id="UP000254879"/>
    </source>
</evidence>
<feature type="signal peptide" evidence="2">
    <location>
        <begin position="1"/>
        <end position="22"/>
    </location>
</feature>
<dbReference type="RefSeq" id="WP_040486516.1">
    <property type="nucleotide sequence ID" value="NZ_CABKNG010000001.1"/>
</dbReference>
<proteinExistence type="predicted"/>
<dbReference type="PROSITE" id="PS51257">
    <property type="entry name" value="PROKAR_LIPOPROTEIN"/>
    <property type="match status" value="1"/>
</dbReference>
<feature type="chain" id="PRO_5038399723" description="Telomeric repeat-binding factor 2" evidence="2">
    <location>
        <begin position="23"/>
        <end position="220"/>
    </location>
</feature>
<dbReference type="Proteomes" id="UP000254879">
    <property type="component" value="Unassembled WGS sequence"/>
</dbReference>
<sequence>MEKRIWWGVSILIIATMLTACGSNVDTSSEIKEKQKNKTSQSKGTPKKKEAKDNYVEIASNEHVALEKKRVKITLPKILNDPRTSKDDRKLSQEGVDEYNNTIQKIYKNSITILSYDSYYDEKNRKLVILAVLINNRRNPITNIEFEADMQIVIDPKAKVIPNTFAITPDLAKPIYPGEGTVVPLSFRVLNYTKDVITFDKKEITGSMYNFKFKELDSKK</sequence>
<dbReference type="EMBL" id="UGPG01000001">
    <property type="protein sequence ID" value="STY44859.1"/>
    <property type="molecule type" value="Genomic_DNA"/>
</dbReference>
<reference evidence="3 4" key="1">
    <citation type="submission" date="2018-06" db="EMBL/GenBank/DDBJ databases">
        <authorList>
            <consortium name="Pathogen Informatics"/>
            <person name="Doyle S."/>
        </authorList>
    </citation>
    <scope>NUCLEOTIDE SEQUENCE [LARGE SCALE GENOMIC DNA]</scope>
    <source>
        <strain evidence="4">NCTC 10815</strain>
    </source>
</reference>
<organism evidence="3 4">
    <name type="scientific">Listeria grayi</name>
    <name type="common">Listeria murrayi</name>
    <dbReference type="NCBI Taxonomy" id="1641"/>
    <lineage>
        <taxon>Bacteria</taxon>
        <taxon>Bacillati</taxon>
        <taxon>Bacillota</taxon>
        <taxon>Bacilli</taxon>
        <taxon>Bacillales</taxon>
        <taxon>Listeriaceae</taxon>
        <taxon>Listeria</taxon>
    </lineage>
</organism>
<name>A0A378MEQ0_LISGR</name>
<evidence type="ECO:0008006" key="5">
    <source>
        <dbReference type="Google" id="ProtNLM"/>
    </source>
</evidence>
<accession>A0A378MEQ0</accession>
<keyword evidence="2" id="KW-0732">Signal</keyword>
<dbReference type="AlphaFoldDB" id="A0A378MEQ0"/>
<protein>
    <recommendedName>
        <fullName evidence="5">Telomeric repeat-binding factor 2</fullName>
    </recommendedName>
</protein>
<gene>
    <name evidence="3" type="ORF">NCTC10815_02213</name>
</gene>
<evidence type="ECO:0000313" key="3">
    <source>
        <dbReference type="EMBL" id="STY44859.1"/>
    </source>
</evidence>
<evidence type="ECO:0000256" key="2">
    <source>
        <dbReference type="SAM" id="SignalP"/>
    </source>
</evidence>